<organism evidence="1 2">
    <name type="scientific">Planococcus maritimus</name>
    <dbReference type="NCBI Taxonomy" id="192421"/>
    <lineage>
        <taxon>Bacteria</taxon>
        <taxon>Bacillati</taxon>
        <taxon>Bacillota</taxon>
        <taxon>Bacilli</taxon>
        <taxon>Bacillales</taxon>
        <taxon>Caryophanaceae</taxon>
        <taxon>Planococcus</taxon>
    </lineage>
</organism>
<protein>
    <submittedName>
        <fullName evidence="1">Uncharacterized protein</fullName>
    </submittedName>
</protein>
<dbReference type="Proteomes" id="UP000514716">
    <property type="component" value="Chromosome"/>
</dbReference>
<name>A0A7D7MA44_PLAMR</name>
<evidence type="ECO:0000313" key="2">
    <source>
        <dbReference type="Proteomes" id="UP000514716"/>
    </source>
</evidence>
<reference evidence="1 2" key="1">
    <citation type="submission" date="2020-07" db="EMBL/GenBank/DDBJ databases">
        <title>Screening of a cold-adapted Planococcus bacterium producing protease in traditional shrimp paste and protease identification by genome sequencing.</title>
        <authorList>
            <person name="Gao R."/>
            <person name="Leng W."/>
            <person name="Chu Q."/>
            <person name="Wu X."/>
            <person name="Liu H."/>
            <person name="Li X."/>
        </authorList>
    </citation>
    <scope>NUCLEOTIDE SEQUENCE [LARGE SCALE GENOMIC DNA]</scope>
    <source>
        <strain evidence="1 2">XJ11</strain>
    </source>
</reference>
<dbReference type="EMBL" id="CP059540">
    <property type="protein sequence ID" value="QMT17257.1"/>
    <property type="molecule type" value="Genomic_DNA"/>
</dbReference>
<gene>
    <name evidence="1" type="ORF">H1Q58_15055</name>
</gene>
<dbReference type="RefSeq" id="WP_182091960.1">
    <property type="nucleotide sequence ID" value="NZ_CP059540.1"/>
</dbReference>
<dbReference type="AlphaFoldDB" id="A0A7D7MA44"/>
<sequence length="134" mass="14955">MILVSVAIGFLAYRATAEAEIAVMSQSVFPHNGQHYISFSVEAEGDKLNKLQLKQVDISTSNEFSYVIFPYEVTDYTSLETGGALPFPVNIEKNEVYTILMGPVPENALHAETEISLDFNDSQYHFGWEAFPPD</sequence>
<evidence type="ECO:0000313" key="1">
    <source>
        <dbReference type="EMBL" id="QMT17257.1"/>
    </source>
</evidence>
<dbReference type="KEGG" id="pdec:H1Q58_15055"/>
<accession>A0A7D7MA44</accession>
<keyword evidence="2" id="KW-1185">Reference proteome</keyword>
<proteinExistence type="predicted"/>